<evidence type="ECO:0000256" key="6">
    <source>
        <dbReference type="ARBA" id="ARBA00022898"/>
    </source>
</evidence>
<dbReference type="InterPro" id="IPR004839">
    <property type="entry name" value="Aminotransferase_I/II_large"/>
</dbReference>
<dbReference type="GO" id="GO:0030170">
    <property type="term" value="F:pyridoxal phosphate binding"/>
    <property type="evidence" value="ECO:0007669"/>
    <property type="project" value="InterPro"/>
</dbReference>
<evidence type="ECO:0000256" key="5">
    <source>
        <dbReference type="ARBA" id="ARBA00022573"/>
    </source>
</evidence>
<organism evidence="11 12">
    <name type="scientific">Marinagarivorans cellulosilyticus</name>
    <dbReference type="NCBI Taxonomy" id="2721545"/>
    <lineage>
        <taxon>Bacteria</taxon>
        <taxon>Pseudomonadati</taxon>
        <taxon>Pseudomonadota</taxon>
        <taxon>Gammaproteobacteria</taxon>
        <taxon>Cellvibrionales</taxon>
        <taxon>Cellvibrionaceae</taxon>
        <taxon>Marinagarivorans</taxon>
    </lineage>
</organism>
<comment type="function">
    <text evidence="2">Decarboxylates L-threonine-O-3-phosphate to yield (R)-1-amino-2-propanol O-2-phosphate, the precursor for the linkage between the nucleotide loop and the corrin ring in cobalamin.</text>
</comment>
<dbReference type="GO" id="GO:0048472">
    <property type="term" value="F:threonine-phosphate decarboxylase activity"/>
    <property type="evidence" value="ECO:0007669"/>
    <property type="project" value="UniProtKB-EC"/>
</dbReference>
<keyword evidence="6" id="KW-0663">Pyridoxal phosphate</keyword>
<evidence type="ECO:0000256" key="4">
    <source>
        <dbReference type="ARBA" id="ARBA00012285"/>
    </source>
</evidence>
<protein>
    <recommendedName>
        <fullName evidence="4">threonine-phosphate decarboxylase</fullName>
        <ecNumber evidence="4">4.1.1.81</ecNumber>
    </recommendedName>
    <alternativeName>
        <fullName evidence="8">L-threonine-O-3-phosphate decarboxylase</fullName>
    </alternativeName>
</protein>
<reference evidence="11 12" key="1">
    <citation type="journal article" date="2022" name="IScience">
        <title>An ultrasensitive nanofiber-based assay for enzymatic hydrolysis and deep-sea microbial degradation of cellulose.</title>
        <authorList>
            <person name="Tsudome M."/>
            <person name="Tachioka M."/>
            <person name="Miyazaki M."/>
            <person name="Uchimura K."/>
            <person name="Tsuda M."/>
            <person name="Takaki Y."/>
            <person name="Deguchi S."/>
        </authorList>
    </citation>
    <scope>NUCLEOTIDE SEQUENCE [LARGE SCALE GENOMIC DNA]</scope>
    <source>
        <strain evidence="11 12">GE09</strain>
    </source>
</reference>
<dbReference type="PANTHER" id="PTHR42885">
    <property type="entry name" value="HISTIDINOL-PHOSPHATE AMINOTRANSFERASE-RELATED"/>
    <property type="match status" value="1"/>
</dbReference>
<evidence type="ECO:0000256" key="8">
    <source>
        <dbReference type="ARBA" id="ARBA00029996"/>
    </source>
</evidence>
<dbReference type="KEGG" id="marq:MARGE09_P1652"/>
<evidence type="ECO:0000259" key="10">
    <source>
        <dbReference type="Pfam" id="PF00155"/>
    </source>
</evidence>
<dbReference type="Gene3D" id="3.40.640.10">
    <property type="entry name" value="Type I PLP-dependent aspartate aminotransferase-like (Major domain)"/>
    <property type="match status" value="1"/>
</dbReference>
<comment type="pathway">
    <text evidence="3">Cofactor biosynthesis; adenosylcobalamin biosynthesis.</text>
</comment>
<evidence type="ECO:0000256" key="3">
    <source>
        <dbReference type="ARBA" id="ARBA00004953"/>
    </source>
</evidence>
<comment type="cofactor">
    <cofactor evidence="1">
        <name>pyridoxal 5'-phosphate</name>
        <dbReference type="ChEBI" id="CHEBI:597326"/>
    </cofactor>
</comment>
<dbReference type="PROSITE" id="PS00105">
    <property type="entry name" value="AA_TRANSFER_CLASS_1"/>
    <property type="match status" value="1"/>
</dbReference>
<dbReference type="Gene3D" id="3.90.1150.10">
    <property type="entry name" value="Aspartate Aminotransferase, domain 1"/>
    <property type="match status" value="1"/>
</dbReference>
<dbReference type="SUPFAM" id="SSF53383">
    <property type="entry name" value="PLP-dependent transferases"/>
    <property type="match status" value="1"/>
</dbReference>
<dbReference type="InterPro" id="IPR015422">
    <property type="entry name" value="PyrdxlP-dep_Trfase_small"/>
</dbReference>
<evidence type="ECO:0000313" key="11">
    <source>
        <dbReference type="EMBL" id="BCD97451.1"/>
    </source>
</evidence>
<dbReference type="NCBIfam" id="TIGR01140">
    <property type="entry name" value="L_thr_O3P_dcar"/>
    <property type="match status" value="1"/>
</dbReference>
<dbReference type="AlphaFoldDB" id="A0AAN1WH13"/>
<dbReference type="InterPro" id="IPR015424">
    <property type="entry name" value="PyrdxlP-dep_Trfase"/>
</dbReference>
<dbReference type="Pfam" id="PF00155">
    <property type="entry name" value="Aminotran_1_2"/>
    <property type="match status" value="1"/>
</dbReference>
<dbReference type="InterPro" id="IPR004838">
    <property type="entry name" value="NHTrfase_class1_PyrdxlP-BS"/>
</dbReference>
<proteinExistence type="predicted"/>
<comment type="catalytic activity">
    <reaction evidence="9">
        <text>O-phospho-L-threonine + H(+) = (R)-1-aminopropan-2-yl phosphate + CO2</text>
        <dbReference type="Rhea" id="RHEA:11492"/>
        <dbReference type="ChEBI" id="CHEBI:15378"/>
        <dbReference type="ChEBI" id="CHEBI:16526"/>
        <dbReference type="ChEBI" id="CHEBI:58563"/>
        <dbReference type="ChEBI" id="CHEBI:58675"/>
        <dbReference type="EC" id="4.1.1.81"/>
    </reaction>
</comment>
<dbReference type="Proteomes" id="UP001320119">
    <property type="component" value="Chromosome"/>
</dbReference>
<dbReference type="EMBL" id="AP023086">
    <property type="protein sequence ID" value="BCD97451.1"/>
    <property type="molecule type" value="Genomic_DNA"/>
</dbReference>
<dbReference type="PANTHER" id="PTHR42885:SF1">
    <property type="entry name" value="THREONINE-PHOSPHATE DECARBOXYLASE"/>
    <property type="match status" value="1"/>
</dbReference>
<dbReference type="GO" id="GO:0009236">
    <property type="term" value="P:cobalamin biosynthetic process"/>
    <property type="evidence" value="ECO:0007669"/>
    <property type="project" value="UniProtKB-KW"/>
</dbReference>
<sequence length="337" mass="37624">MFLRHGGQLLSVAKQYNIPAEQWLDLSTGIAPYHYPIPSIPSSVWAQLPQTHATLLASAEKYYKCPALLPVSGSQSVIQRLPQLYLYNNPWLAAQSERISVYLPVQGYKEHEKAWRKTGVNIIYYHDIPSMQQLNGQCVVVLINPNNPAGKLISKVQVLALLQAVKRRQGLLIVDEAFMDTVQTDQSVIADAQCENLIVLRSVGKFFGLAGLRLGFAAACDEWLAAIAADQGPWPVSGPAQYVGHKALSDSAWQQQQRLRLRSLSLRLSQLLKSVFNVQSKGTALFQTIRLANAENIYDKLCRQAVYVRLTDDEKALRFGIPAENNFSRLKKALQNI</sequence>
<keyword evidence="12" id="KW-1185">Reference proteome</keyword>
<keyword evidence="5" id="KW-0169">Cobalamin biosynthesis</keyword>
<dbReference type="InterPro" id="IPR005860">
    <property type="entry name" value="CobD"/>
</dbReference>
<name>A0AAN1WH13_9GAMM</name>
<accession>A0AAN1WH13</accession>
<feature type="domain" description="Aminotransferase class I/classII large" evidence="10">
    <location>
        <begin position="67"/>
        <end position="328"/>
    </location>
</feature>
<dbReference type="InterPro" id="IPR015421">
    <property type="entry name" value="PyrdxlP-dep_Trfase_major"/>
</dbReference>
<dbReference type="RefSeq" id="WP_236986920.1">
    <property type="nucleotide sequence ID" value="NZ_AP023086.1"/>
</dbReference>
<evidence type="ECO:0000256" key="2">
    <source>
        <dbReference type="ARBA" id="ARBA00003444"/>
    </source>
</evidence>
<evidence type="ECO:0000256" key="7">
    <source>
        <dbReference type="ARBA" id="ARBA00023239"/>
    </source>
</evidence>
<evidence type="ECO:0000256" key="9">
    <source>
        <dbReference type="ARBA" id="ARBA00048531"/>
    </source>
</evidence>
<dbReference type="EC" id="4.1.1.81" evidence="4"/>
<evidence type="ECO:0000313" key="12">
    <source>
        <dbReference type="Proteomes" id="UP001320119"/>
    </source>
</evidence>
<keyword evidence="7" id="KW-0456">Lyase</keyword>
<evidence type="ECO:0000256" key="1">
    <source>
        <dbReference type="ARBA" id="ARBA00001933"/>
    </source>
</evidence>
<gene>
    <name evidence="11" type="ORF">MARGE09_P1652</name>
</gene>
<dbReference type="CDD" id="cd00609">
    <property type="entry name" value="AAT_like"/>
    <property type="match status" value="1"/>
</dbReference>